<keyword evidence="2" id="KW-0732">Signal</keyword>
<dbReference type="Proteomes" id="UP001530377">
    <property type="component" value="Unassembled WGS sequence"/>
</dbReference>
<dbReference type="AlphaFoldDB" id="A0ABD3RWT9"/>
<protein>
    <submittedName>
        <fullName evidence="3">Uncharacterized protein</fullName>
    </submittedName>
</protein>
<evidence type="ECO:0000313" key="4">
    <source>
        <dbReference type="Proteomes" id="UP001530377"/>
    </source>
</evidence>
<feature type="chain" id="PRO_5044897107" evidence="2">
    <location>
        <begin position="22"/>
        <end position="293"/>
    </location>
</feature>
<feature type="signal peptide" evidence="2">
    <location>
        <begin position="1"/>
        <end position="21"/>
    </location>
</feature>
<sequence>MKIRPVAILAFVVASGSDVSAQEVINPCNICPNGATAGEDTAPYIDDGDPITCKEIIENAKLFETGTDWCAAYEFDELSCCPPAAMPKDPCTICPDGITTADDIGTSYGCSDLVQMYSFLGAESDACKKWGEFDEGVCCPNAAAENPCIICPDGASAGDDFVPYADQGFPMTCKEIIESYATIEAGSEMCFGETDVAKCCPAPTAPENPCNICPGGATAGDYFTPYSAINTCGEMMAEAKLFETNSKDCKWYEGYEVSCCPKAASGGVTLSGFGVGWFAFVVIASSLWDVWFV</sequence>
<reference evidence="3 4" key="1">
    <citation type="submission" date="2024-10" db="EMBL/GenBank/DDBJ databases">
        <title>Updated reference genomes for cyclostephanoid diatoms.</title>
        <authorList>
            <person name="Roberts W.R."/>
            <person name="Alverson A.J."/>
        </authorList>
    </citation>
    <scope>NUCLEOTIDE SEQUENCE [LARGE SCALE GENOMIC DNA]</scope>
    <source>
        <strain evidence="3 4">AJA228-03</strain>
    </source>
</reference>
<name>A0ABD3RWT9_9STRA</name>
<evidence type="ECO:0000256" key="2">
    <source>
        <dbReference type="SAM" id="SignalP"/>
    </source>
</evidence>
<keyword evidence="1" id="KW-1133">Transmembrane helix</keyword>
<organism evidence="3 4">
    <name type="scientific">Cyclostephanos tholiformis</name>
    <dbReference type="NCBI Taxonomy" id="382380"/>
    <lineage>
        <taxon>Eukaryota</taxon>
        <taxon>Sar</taxon>
        <taxon>Stramenopiles</taxon>
        <taxon>Ochrophyta</taxon>
        <taxon>Bacillariophyta</taxon>
        <taxon>Coscinodiscophyceae</taxon>
        <taxon>Thalassiosirophycidae</taxon>
        <taxon>Stephanodiscales</taxon>
        <taxon>Stephanodiscaceae</taxon>
        <taxon>Cyclostephanos</taxon>
    </lineage>
</organism>
<dbReference type="EMBL" id="JALLPB020000136">
    <property type="protein sequence ID" value="KAL3816699.1"/>
    <property type="molecule type" value="Genomic_DNA"/>
</dbReference>
<comment type="caution">
    <text evidence="3">The sequence shown here is derived from an EMBL/GenBank/DDBJ whole genome shotgun (WGS) entry which is preliminary data.</text>
</comment>
<evidence type="ECO:0000313" key="3">
    <source>
        <dbReference type="EMBL" id="KAL3816699.1"/>
    </source>
</evidence>
<accession>A0ABD3RWT9</accession>
<keyword evidence="4" id="KW-1185">Reference proteome</keyword>
<proteinExistence type="predicted"/>
<evidence type="ECO:0000256" key="1">
    <source>
        <dbReference type="SAM" id="Phobius"/>
    </source>
</evidence>
<feature type="transmembrane region" description="Helical" evidence="1">
    <location>
        <begin position="268"/>
        <end position="292"/>
    </location>
</feature>
<keyword evidence="1" id="KW-0812">Transmembrane</keyword>
<keyword evidence="1" id="KW-0472">Membrane</keyword>
<gene>
    <name evidence="3" type="ORF">ACHAXA_009138</name>
</gene>